<sequence>MTNANTVRVCAASITRAPHGLMPKRSATVQKSVGPAIGRVGSERVA</sequence>
<evidence type="ECO:0000313" key="2">
    <source>
        <dbReference type="EMBL" id="MBL0406287.1"/>
    </source>
</evidence>
<dbReference type="Proteomes" id="UP000605848">
    <property type="component" value="Unassembled WGS sequence"/>
</dbReference>
<gene>
    <name evidence="2" type="ORF">JKG68_20210</name>
</gene>
<proteinExistence type="predicted"/>
<keyword evidence="3" id="KW-1185">Reference proteome</keyword>
<protein>
    <submittedName>
        <fullName evidence="2">Uncharacterized protein</fullName>
    </submittedName>
</protein>
<dbReference type="AlphaFoldDB" id="A0A936ZFM2"/>
<reference evidence="2" key="1">
    <citation type="submission" date="2021-01" db="EMBL/GenBank/DDBJ databases">
        <title>Microvirga sp.</title>
        <authorList>
            <person name="Kim M.K."/>
        </authorList>
    </citation>
    <scope>NUCLEOTIDE SEQUENCE</scope>
    <source>
        <strain evidence="2">5420S-16</strain>
    </source>
</reference>
<evidence type="ECO:0000256" key="1">
    <source>
        <dbReference type="SAM" id="MobiDB-lite"/>
    </source>
</evidence>
<dbReference type="EMBL" id="JAEQMY010000037">
    <property type="protein sequence ID" value="MBL0406287.1"/>
    <property type="molecule type" value="Genomic_DNA"/>
</dbReference>
<comment type="caution">
    <text evidence="2">The sequence shown here is derived from an EMBL/GenBank/DDBJ whole genome shotgun (WGS) entry which is preliminary data.</text>
</comment>
<dbReference type="RefSeq" id="WP_202063118.1">
    <property type="nucleotide sequence ID" value="NZ_JAEQMY010000037.1"/>
</dbReference>
<name>A0A936ZFM2_9HYPH</name>
<accession>A0A936ZFM2</accession>
<organism evidence="2 3">
    <name type="scientific">Microvirga aerilata</name>
    <dbReference type="NCBI Taxonomy" id="670292"/>
    <lineage>
        <taxon>Bacteria</taxon>
        <taxon>Pseudomonadati</taxon>
        <taxon>Pseudomonadota</taxon>
        <taxon>Alphaproteobacteria</taxon>
        <taxon>Hyphomicrobiales</taxon>
        <taxon>Methylobacteriaceae</taxon>
        <taxon>Microvirga</taxon>
    </lineage>
</organism>
<evidence type="ECO:0000313" key="3">
    <source>
        <dbReference type="Proteomes" id="UP000605848"/>
    </source>
</evidence>
<feature type="region of interest" description="Disordered" evidence="1">
    <location>
        <begin position="25"/>
        <end position="46"/>
    </location>
</feature>